<gene>
    <name evidence="1" type="ORF">HII30_02300</name>
</gene>
<accession>A0A848M2X4</accession>
<dbReference type="SUPFAM" id="SSF51445">
    <property type="entry name" value="(Trans)glycosidases"/>
    <property type="match status" value="1"/>
</dbReference>
<comment type="caution">
    <text evidence="1">The sequence shown here is derived from an EMBL/GenBank/DDBJ whole genome shotgun (WGS) entry which is preliminary data.</text>
</comment>
<evidence type="ECO:0000313" key="1">
    <source>
        <dbReference type="EMBL" id="NMO94619.1"/>
    </source>
</evidence>
<dbReference type="EMBL" id="JABBPN010000002">
    <property type="protein sequence ID" value="NMO94619.1"/>
    <property type="molecule type" value="Genomic_DNA"/>
</dbReference>
<sequence>MRWIWRYKKWLGYTAAILLVIVFISQAKITFRDSEGGAEAAGAASAQPSGEGGAVLPDAGGFQLAAETETLRLKFHEATGHFMVEDKRNGHIFRSYPDPEEWEQAGVGGAWASHLVSPLMYQHIDMSNPNANPKESSFTRDEGKVENVQLIDGGVEFVFDVPSAGFKIPVSIRVEDDYVETSVQDEELVETGKDQLLWLRAYPFFSAVQAREEDGYLFIPDGSGALVSFQDKRSTIKQMYQERVYGADGSFISSPSSRNNVVMPVYGMKAGDQAFIAVIHEGAPYSDIIASPAGVLSNYHWIGTQQNYRMRYTQVTNESANRSFETYTKGERFRDDRVTRYYLLDEKQADYAGMASKYREYLVKEQELKRLTPDHQDAPFFLTMLGADREKGVFTDRYIQATTASGAMQIVQELYGLGVQNIKVTYLGWQKGGYSALGGYLPVDERIGGAKGLKHFVDYAHSLDIPVYLEVNYGMNNTKVNGFRPRHHGVRDLSGTLMRFSHQSGDDITMVSRTFMVDSIQDDMADFAKLGIDGLLMEGIGRFISTDYNSRYGGTRSEAAHVDQQALQTVRDQIGGVQLRNPGFYALSSVQHIYDLVDDYSYDLFSSRAVPFAQIALHGLVTYTSTPENGRSQYRMDFLKDIEHGAYPSFDFTMTETSNLGGVYWYAPVSSHFQDWKVEAVEQYQRYNEVFADIQDRFIIGHRQIKSGVMETEYEGGTRVIVNYNDEAYESGNIQVPAMDYAVIKGGKVNAQK</sequence>
<dbReference type="RefSeq" id="WP_169503326.1">
    <property type="nucleotide sequence ID" value="NZ_JABBPN010000002.1"/>
</dbReference>
<dbReference type="Pfam" id="PF18952">
    <property type="entry name" value="DUF5696"/>
    <property type="match status" value="1"/>
</dbReference>
<organism evidence="1 2">
    <name type="scientific">Paenibacillus lemnae</name>
    <dbReference type="NCBI Taxonomy" id="1330551"/>
    <lineage>
        <taxon>Bacteria</taxon>
        <taxon>Bacillati</taxon>
        <taxon>Bacillota</taxon>
        <taxon>Bacilli</taxon>
        <taxon>Bacillales</taxon>
        <taxon>Paenibacillaceae</taxon>
        <taxon>Paenibacillus</taxon>
    </lineage>
</organism>
<name>A0A848M2X4_PAELE</name>
<dbReference type="Proteomes" id="UP000565468">
    <property type="component" value="Unassembled WGS sequence"/>
</dbReference>
<protein>
    <submittedName>
        <fullName evidence="1">Uncharacterized protein</fullName>
    </submittedName>
</protein>
<evidence type="ECO:0000313" key="2">
    <source>
        <dbReference type="Proteomes" id="UP000565468"/>
    </source>
</evidence>
<dbReference type="InterPro" id="IPR043751">
    <property type="entry name" value="DUF5696"/>
</dbReference>
<keyword evidence="2" id="KW-1185">Reference proteome</keyword>
<proteinExistence type="predicted"/>
<dbReference type="InterPro" id="IPR017853">
    <property type="entry name" value="GH"/>
</dbReference>
<dbReference type="AlphaFoldDB" id="A0A848M2X4"/>
<reference evidence="1 2" key="1">
    <citation type="submission" date="2020-04" db="EMBL/GenBank/DDBJ databases">
        <title>Paenibacillus algicola sp. nov., a novel marine bacterium producing alginate lyase.</title>
        <authorList>
            <person name="Huang H."/>
        </authorList>
    </citation>
    <scope>NUCLEOTIDE SEQUENCE [LARGE SCALE GENOMIC DNA]</scope>
    <source>
        <strain evidence="1 2">L7-75</strain>
    </source>
</reference>